<dbReference type="Proteomes" id="UP001165065">
    <property type="component" value="Unassembled WGS sequence"/>
</dbReference>
<protein>
    <submittedName>
        <fullName evidence="2">Uncharacterized protein</fullName>
    </submittedName>
</protein>
<reference evidence="3" key="1">
    <citation type="journal article" date="2023" name="Commun. Biol.">
        <title>Genome analysis of Parmales, the sister group of diatoms, reveals the evolutionary specialization of diatoms from phago-mixotrophs to photoautotrophs.</title>
        <authorList>
            <person name="Ban H."/>
            <person name="Sato S."/>
            <person name="Yoshikawa S."/>
            <person name="Yamada K."/>
            <person name="Nakamura Y."/>
            <person name="Ichinomiya M."/>
            <person name="Sato N."/>
            <person name="Blanc-Mathieu R."/>
            <person name="Endo H."/>
            <person name="Kuwata A."/>
            <person name="Ogata H."/>
        </authorList>
    </citation>
    <scope>NUCLEOTIDE SEQUENCE [LARGE SCALE GENOMIC DNA]</scope>
</reference>
<evidence type="ECO:0000313" key="2">
    <source>
        <dbReference type="EMBL" id="GMI32637.1"/>
    </source>
</evidence>
<evidence type="ECO:0000256" key="1">
    <source>
        <dbReference type="SAM" id="MobiDB-lite"/>
    </source>
</evidence>
<organism evidence="2 3">
    <name type="scientific">Triparma columacea</name>
    <dbReference type="NCBI Taxonomy" id="722753"/>
    <lineage>
        <taxon>Eukaryota</taxon>
        <taxon>Sar</taxon>
        <taxon>Stramenopiles</taxon>
        <taxon>Ochrophyta</taxon>
        <taxon>Bolidophyceae</taxon>
        <taxon>Parmales</taxon>
        <taxon>Triparmaceae</taxon>
        <taxon>Triparma</taxon>
    </lineage>
</organism>
<gene>
    <name evidence="2" type="ORF">TrCOL_g12182</name>
</gene>
<proteinExistence type="predicted"/>
<comment type="caution">
    <text evidence="2">The sequence shown here is derived from an EMBL/GenBank/DDBJ whole genome shotgun (WGS) entry which is preliminary data.</text>
</comment>
<dbReference type="OrthoDB" id="10447209at2759"/>
<accession>A0A9W7G428</accession>
<dbReference type="AlphaFoldDB" id="A0A9W7G428"/>
<feature type="compositionally biased region" description="Low complexity" evidence="1">
    <location>
        <begin position="483"/>
        <end position="509"/>
    </location>
</feature>
<keyword evidence="3" id="KW-1185">Reference proteome</keyword>
<name>A0A9W7G428_9STRA</name>
<feature type="region of interest" description="Disordered" evidence="1">
    <location>
        <begin position="480"/>
        <end position="522"/>
    </location>
</feature>
<dbReference type="EMBL" id="BRYA01000021">
    <property type="protein sequence ID" value="GMI32637.1"/>
    <property type="molecule type" value="Genomic_DNA"/>
</dbReference>
<evidence type="ECO:0000313" key="3">
    <source>
        <dbReference type="Proteomes" id="UP001165065"/>
    </source>
</evidence>
<sequence>MVKHVKKAEETEMTGEENLEAYSNWLVDSNNQILAIACYCFGMIVACLEKRKGFYWFSEHCVNPLIKVGDKFEVPIRLLYLLSTKKFVSLKGLSTEAKEKQYDELEQEGYKMGMNKSTFAKQSLYAQYTLPDGVKSNYTGLICFVPNFDMSTSFPWKMEQAAKKHGYVLNYTNVTSLNTNSPEWKFLEEVYGEEAYWIEWGRPESFPGSIYHDAVAQLWDQGRDLVAGRIGLILNFARVEGVEGHIAIFTNFKGPFRQLSSCLPTKANFRDELSEKDGKELKMGKGNRDPILYYDDVATGLGVGQQEVAQSGLQLMGQNLGNFAQLYGLLLVEGVGEGCDPVIPSRTFLPFDETQFWRSLSSDLQTSLKKRINEYKELFETQLRLGFFSPSDLLHENQLENHSSDDAPSAWIWCYLVLHGGPWSAGLWVGTKKGSESRNTRRDARLEYLVEDCNYDKKTDEHNRGADLFQRKVLKGHHHQFEATTTTTTATSTSTTTTTTTTTTTATSSEPVSKKAKKAAKD</sequence>